<dbReference type="EMBL" id="JACBKZ010000015">
    <property type="protein sequence ID" value="KAF5931451.1"/>
    <property type="molecule type" value="Genomic_DNA"/>
</dbReference>
<dbReference type="AlphaFoldDB" id="A0A7J7FTW1"/>
<accession>A0A7J7FTW1</accession>
<evidence type="ECO:0000313" key="2">
    <source>
        <dbReference type="EMBL" id="KAF5931451.1"/>
    </source>
</evidence>
<name>A0A7J7FTW1_CAMSI</name>
<keyword evidence="1" id="KW-0812">Transmembrane</keyword>
<proteinExistence type="predicted"/>
<evidence type="ECO:0000313" key="3">
    <source>
        <dbReference type="Proteomes" id="UP000593564"/>
    </source>
</evidence>
<dbReference type="PANTHER" id="PTHR36044:SF2">
    <property type="entry name" value="CYTOCHROME C-552_DMSO REDUCTASE-LIKE HAEM-BINDING DOMAIN-CONTAINING PROTEIN"/>
    <property type="match status" value="1"/>
</dbReference>
<dbReference type="PANTHER" id="PTHR36044">
    <property type="entry name" value="HEME BINDING PROTEIN"/>
    <property type="match status" value="1"/>
</dbReference>
<protein>
    <submittedName>
        <fullName evidence="2">Uncharacterized protein</fullName>
    </submittedName>
</protein>
<evidence type="ECO:0000256" key="1">
    <source>
        <dbReference type="SAM" id="Phobius"/>
    </source>
</evidence>
<reference evidence="2 3" key="2">
    <citation type="submission" date="2020-07" db="EMBL/GenBank/DDBJ databases">
        <title>Genome assembly of wild tea tree DASZ reveals pedigree and selection history of tea varieties.</title>
        <authorList>
            <person name="Zhang W."/>
        </authorList>
    </citation>
    <scope>NUCLEOTIDE SEQUENCE [LARGE SCALE GENOMIC DNA]</scope>
    <source>
        <strain evidence="3">cv. G240</strain>
        <tissue evidence="2">Leaf</tissue>
    </source>
</reference>
<keyword evidence="1" id="KW-1133">Transmembrane helix</keyword>
<gene>
    <name evidence="2" type="ORF">HYC85_032324</name>
</gene>
<reference evidence="3" key="1">
    <citation type="journal article" date="2020" name="Nat. Commun.">
        <title>Genome assembly of wild tea tree DASZ reveals pedigree and selection history of tea varieties.</title>
        <authorList>
            <person name="Zhang W."/>
            <person name="Zhang Y."/>
            <person name="Qiu H."/>
            <person name="Guo Y."/>
            <person name="Wan H."/>
            <person name="Zhang X."/>
            <person name="Scossa F."/>
            <person name="Alseekh S."/>
            <person name="Zhang Q."/>
            <person name="Wang P."/>
            <person name="Xu L."/>
            <person name="Schmidt M.H."/>
            <person name="Jia X."/>
            <person name="Li D."/>
            <person name="Zhu A."/>
            <person name="Guo F."/>
            <person name="Chen W."/>
            <person name="Ni D."/>
            <person name="Usadel B."/>
            <person name="Fernie A.R."/>
            <person name="Wen W."/>
        </authorList>
    </citation>
    <scope>NUCLEOTIDE SEQUENCE [LARGE SCALE GENOMIC DNA]</scope>
    <source>
        <strain evidence="3">cv. G240</strain>
    </source>
</reference>
<dbReference type="Proteomes" id="UP000593564">
    <property type="component" value="Unassembled WGS sequence"/>
</dbReference>
<feature type="transmembrane region" description="Helical" evidence="1">
    <location>
        <begin position="72"/>
        <end position="91"/>
    </location>
</feature>
<sequence length="109" mass="11928">MRLGQRERHTAHDAQFTIGKSSNASVAFWYPIDGNPWHGSGHYSVSCDWVPLDIVSGSSASTNKPENNPWDAATAFSLFFSVFAFSLSVFVGHRVSNPKGVPFTPVDNL</sequence>
<organism evidence="2 3">
    <name type="scientific">Camellia sinensis</name>
    <name type="common">Tea plant</name>
    <name type="synonym">Thea sinensis</name>
    <dbReference type="NCBI Taxonomy" id="4442"/>
    <lineage>
        <taxon>Eukaryota</taxon>
        <taxon>Viridiplantae</taxon>
        <taxon>Streptophyta</taxon>
        <taxon>Embryophyta</taxon>
        <taxon>Tracheophyta</taxon>
        <taxon>Spermatophyta</taxon>
        <taxon>Magnoliopsida</taxon>
        <taxon>eudicotyledons</taxon>
        <taxon>Gunneridae</taxon>
        <taxon>Pentapetalae</taxon>
        <taxon>asterids</taxon>
        <taxon>Ericales</taxon>
        <taxon>Theaceae</taxon>
        <taxon>Camellia</taxon>
    </lineage>
</organism>
<keyword evidence="1" id="KW-0472">Membrane</keyword>
<keyword evidence="3" id="KW-1185">Reference proteome</keyword>
<comment type="caution">
    <text evidence="2">The sequence shown here is derived from an EMBL/GenBank/DDBJ whole genome shotgun (WGS) entry which is preliminary data.</text>
</comment>